<sequence>MPNGPVYQQTDVLIYALPYLLIWTDMPAALIIVVANLKGGSTKTTTAAFVMHALADAGLTVLGVDSDGENESLLGWSEAGEWTIPVIGMPVTDLHRKLPGVIGDRYDAVVIDTPPMKERRGVVASAIRLATHVLVPMAPTGMEYARLPAIRELVEDAAALADGDPAQLAVVLTRTVSNAASTEVYRQMINADGVRVLGPTVGRLERYAQAFGLPITNAAATAYGDIAAELLGVTAE</sequence>
<dbReference type="Proteomes" id="UP000465241">
    <property type="component" value="Unassembled WGS sequence"/>
</dbReference>
<keyword evidence="4" id="KW-1185">Reference proteome</keyword>
<evidence type="ECO:0000313" key="3">
    <source>
        <dbReference type="EMBL" id="GFG55886.1"/>
    </source>
</evidence>
<comment type="caution">
    <text evidence="3">The sequence shown here is derived from an EMBL/GenBank/DDBJ whole genome shotgun (WGS) entry which is preliminary data.</text>
</comment>
<dbReference type="InterPro" id="IPR050678">
    <property type="entry name" value="DNA_Partitioning_ATPase"/>
</dbReference>
<dbReference type="InterPro" id="IPR027417">
    <property type="entry name" value="P-loop_NTPase"/>
</dbReference>
<evidence type="ECO:0000259" key="2">
    <source>
        <dbReference type="Pfam" id="PF01656"/>
    </source>
</evidence>
<dbReference type="CDD" id="cd02042">
    <property type="entry name" value="ParAB_family"/>
    <property type="match status" value="1"/>
</dbReference>
<feature type="domain" description="CobQ/CobB/MinD/ParA nucleotide binding" evidence="2">
    <location>
        <begin position="32"/>
        <end position="210"/>
    </location>
</feature>
<dbReference type="AlphaFoldDB" id="A0A7I9WF62"/>
<dbReference type="EMBL" id="BLKT01000001">
    <property type="protein sequence ID" value="GFG55886.1"/>
    <property type="molecule type" value="Genomic_DNA"/>
</dbReference>
<dbReference type="SUPFAM" id="SSF52540">
    <property type="entry name" value="P-loop containing nucleoside triphosphate hydrolases"/>
    <property type="match status" value="1"/>
</dbReference>
<keyword evidence="1" id="KW-0472">Membrane</keyword>
<protein>
    <submittedName>
        <fullName evidence="3">Cobyrinic acid a,c-diamide synthase</fullName>
    </submittedName>
</protein>
<dbReference type="InterPro" id="IPR002586">
    <property type="entry name" value="CobQ/CobB/MinD/ParA_Nub-bd_dom"/>
</dbReference>
<gene>
    <name evidence="3" type="ORF">MMUR_00220</name>
</gene>
<feature type="transmembrane region" description="Helical" evidence="1">
    <location>
        <begin position="12"/>
        <end position="35"/>
    </location>
</feature>
<accession>A0A7I9WF62</accession>
<dbReference type="PANTHER" id="PTHR13696">
    <property type="entry name" value="P-LOOP CONTAINING NUCLEOSIDE TRIPHOSPHATE HYDROLASE"/>
    <property type="match status" value="1"/>
</dbReference>
<evidence type="ECO:0000256" key="1">
    <source>
        <dbReference type="SAM" id="Phobius"/>
    </source>
</evidence>
<evidence type="ECO:0000313" key="4">
    <source>
        <dbReference type="Proteomes" id="UP000465241"/>
    </source>
</evidence>
<keyword evidence="1" id="KW-0812">Transmembrane</keyword>
<organism evidence="3 4">
    <name type="scientific">Mycolicibacterium murale</name>
    <dbReference type="NCBI Taxonomy" id="182220"/>
    <lineage>
        <taxon>Bacteria</taxon>
        <taxon>Bacillati</taxon>
        <taxon>Actinomycetota</taxon>
        <taxon>Actinomycetes</taxon>
        <taxon>Mycobacteriales</taxon>
        <taxon>Mycobacteriaceae</taxon>
        <taxon>Mycolicibacterium</taxon>
    </lineage>
</organism>
<dbReference type="Gene3D" id="3.40.50.300">
    <property type="entry name" value="P-loop containing nucleotide triphosphate hydrolases"/>
    <property type="match status" value="1"/>
</dbReference>
<dbReference type="Pfam" id="PF01656">
    <property type="entry name" value="CbiA"/>
    <property type="match status" value="1"/>
</dbReference>
<proteinExistence type="predicted"/>
<keyword evidence="1" id="KW-1133">Transmembrane helix</keyword>
<dbReference type="PANTHER" id="PTHR13696:SF96">
    <property type="entry name" value="COBQ_COBB_MIND_PARA NUCLEOTIDE BINDING DOMAIN-CONTAINING PROTEIN"/>
    <property type="match status" value="1"/>
</dbReference>
<reference evidence="3 4" key="1">
    <citation type="journal article" date="2019" name="Emerg. Microbes Infect.">
        <title>Comprehensive subspecies identification of 175 nontuberculous mycobacteria species based on 7547 genomic profiles.</title>
        <authorList>
            <person name="Matsumoto Y."/>
            <person name="Kinjo T."/>
            <person name="Motooka D."/>
            <person name="Nabeya D."/>
            <person name="Jung N."/>
            <person name="Uechi K."/>
            <person name="Horii T."/>
            <person name="Iida T."/>
            <person name="Fujita J."/>
            <person name="Nakamura S."/>
        </authorList>
    </citation>
    <scope>NUCLEOTIDE SEQUENCE [LARGE SCALE GENOMIC DNA]</scope>
    <source>
        <strain evidence="3 4">JCM 13392</strain>
    </source>
</reference>
<name>A0A7I9WF62_9MYCO</name>